<dbReference type="EC" id="5.6.2.4" evidence="7"/>
<dbReference type="RefSeq" id="WP_372266411.1">
    <property type="nucleotide sequence ID" value="NZ_JBFRUW010000048.1"/>
</dbReference>
<evidence type="ECO:0000256" key="4">
    <source>
        <dbReference type="ARBA" id="ARBA00023125"/>
    </source>
</evidence>
<protein>
    <recommendedName>
        <fullName evidence="7">DNA 3'-5' helicase</fullName>
        <ecNumber evidence="7">5.6.2.4</ecNumber>
    </recommendedName>
</protein>
<proteinExistence type="inferred from homology"/>
<evidence type="ECO:0000256" key="7">
    <source>
        <dbReference type="ARBA" id="ARBA00034808"/>
    </source>
</evidence>
<accession>A0ABV4NCX3</accession>
<evidence type="ECO:0000259" key="9">
    <source>
        <dbReference type="PROSITE" id="PS51194"/>
    </source>
</evidence>
<evidence type="ECO:0000256" key="6">
    <source>
        <dbReference type="ARBA" id="ARBA00034617"/>
    </source>
</evidence>
<dbReference type="InterPro" id="IPR011545">
    <property type="entry name" value="DEAD/DEAH_box_helicase_dom"/>
</dbReference>
<feature type="domain" description="Helicase ATP-binding" evidence="8">
    <location>
        <begin position="139"/>
        <end position="324"/>
    </location>
</feature>
<keyword evidence="11" id="KW-1185">Reference proteome</keyword>
<dbReference type="SUPFAM" id="SSF52540">
    <property type="entry name" value="P-loop containing nucleoside triphosphate hydrolases"/>
    <property type="match status" value="1"/>
</dbReference>
<dbReference type="Gene3D" id="3.40.50.300">
    <property type="entry name" value="P-loop containing nucleotide triphosphate hydrolases"/>
    <property type="match status" value="2"/>
</dbReference>
<comment type="caution">
    <text evidence="10">The sequence shown here is derived from an EMBL/GenBank/DDBJ whole genome shotgun (WGS) entry which is preliminary data.</text>
</comment>
<sequence length="818" mass="92758">MKKIIHQLADYPENQYTKRLQSALRGGDITLMEFWILAKDCLFSWCAYEERPSLSLGFKPTSEQFSVPLALGLNFDAARNALVMEKDIDLEYPHYSDVYKLREKRRINRVEMDPALALKMNDEYTHYTSPAQREAVRTTLLADPRSTVVVNLPTGCGKTLVAHACALFAQSYQLTLVIVPTIALAIEQAQRVKQILEASGVGTVKDYSWHSGLSKEDKTCIRQQIDAGQQQVLFVSPESLTRSLLPLLFRQAGKKGIANIVIDEAHLIDTWGAGFRPDFQRVGALITSLKQDSGNSIKTVLMSATFTERNINTIKKLFCTGTQAPLIFNGSFLRQEMLTVKTRVTKSEHLETLLNKVIQSPKPMIVYTSLVEDSKRILQVLRKRGLKRCRLVNGETQVADREVILGQWQDNELDIIVATSAFGVGMDKGDVRSIIHASIPENVDRYYQEIGRSGRDGRAAYCEMVYYPEQFVQAQRLNQDAIITVDVGHERWTTMKKHGRQIHHDSEYRHYNVDLRVSPGRLGRQTERSTDWNWLTLLLMQRSGLIEILFESIDQEAPEGPEAAKAFWANYYNSITVKVLDERGEWDKDVWLDVVENQRQSELRYQNQSFDMLQTWLQDKHQQGLCHLFQKAYRLNGVAPSMACGSCPECRSKGKEYKRIPVGYFSDISGALNSGGASLESVYFPNSMGIEKTISQAFIALNSKHGVHGIVGPKSLANAVHEQNPAGLSRFWIWVSPEEYALDEDNDQQLPERYSLVVTDTRNSGEIDSPSYAKGKNYVIANQNLKDSNHPSRQWWEAKSDSISLINFMNKIGHEQCQ</sequence>
<dbReference type="NCBIfam" id="NF041063">
    <property type="entry name" value="DpdF"/>
    <property type="match status" value="1"/>
</dbReference>
<feature type="domain" description="Helicase C-terminal" evidence="9">
    <location>
        <begin position="349"/>
        <end position="490"/>
    </location>
</feature>
<dbReference type="InterPro" id="IPR014001">
    <property type="entry name" value="Helicase_ATP-bd"/>
</dbReference>
<evidence type="ECO:0000313" key="11">
    <source>
        <dbReference type="Proteomes" id="UP001570417"/>
    </source>
</evidence>
<dbReference type="SMART" id="SM00490">
    <property type="entry name" value="HELICc"/>
    <property type="match status" value="1"/>
</dbReference>
<organism evidence="10 11">
    <name type="scientific">Vibrio gallaecicus</name>
    <dbReference type="NCBI Taxonomy" id="552386"/>
    <lineage>
        <taxon>Bacteria</taxon>
        <taxon>Pseudomonadati</taxon>
        <taxon>Pseudomonadota</taxon>
        <taxon>Gammaproteobacteria</taxon>
        <taxon>Vibrionales</taxon>
        <taxon>Vibrionaceae</taxon>
        <taxon>Vibrio</taxon>
    </lineage>
</organism>
<comment type="similarity">
    <text evidence="1">Belongs to the helicase family. RecQ subfamily.</text>
</comment>
<evidence type="ECO:0000313" key="10">
    <source>
        <dbReference type="EMBL" id="MFA0569245.1"/>
    </source>
</evidence>
<dbReference type="InterPro" id="IPR001650">
    <property type="entry name" value="Helicase_C-like"/>
</dbReference>
<dbReference type="Pfam" id="PF00270">
    <property type="entry name" value="DEAD"/>
    <property type="match status" value="1"/>
</dbReference>
<dbReference type="PANTHER" id="PTHR13710:SF105">
    <property type="entry name" value="ATP-DEPENDENT DNA HELICASE Q1"/>
    <property type="match status" value="1"/>
</dbReference>
<dbReference type="PROSITE" id="PS51192">
    <property type="entry name" value="HELICASE_ATP_BIND_1"/>
    <property type="match status" value="1"/>
</dbReference>
<evidence type="ECO:0000259" key="8">
    <source>
        <dbReference type="PROSITE" id="PS51192"/>
    </source>
</evidence>
<dbReference type="InterPro" id="IPR027417">
    <property type="entry name" value="P-loop_NTPase"/>
</dbReference>
<reference evidence="10 11" key="1">
    <citation type="journal article" date="2024" name="ISME J.">
        <title>Tailless and filamentous prophages are predominant in marine Vibrio.</title>
        <authorList>
            <person name="Steensen K."/>
            <person name="Seneca J."/>
            <person name="Bartlau N."/>
            <person name="Yu X.A."/>
            <person name="Hussain F.A."/>
            <person name="Polz M.F."/>
        </authorList>
    </citation>
    <scope>NUCLEOTIDE SEQUENCE [LARGE SCALE GENOMIC DNA]</scope>
    <source>
        <strain evidence="10 11">10N.222.51.A1</strain>
    </source>
</reference>
<keyword evidence="4" id="KW-0238">DNA-binding</keyword>
<keyword evidence="3" id="KW-0067">ATP-binding</keyword>
<evidence type="ECO:0000256" key="2">
    <source>
        <dbReference type="ARBA" id="ARBA00022741"/>
    </source>
</evidence>
<dbReference type="Proteomes" id="UP001570417">
    <property type="component" value="Unassembled WGS sequence"/>
</dbReference>
<evidence type="ECO:0000256" key="3">
    <source>
        <dbReference type="ARBA" id="ARBA00022840"/>
    </source>
</evidence>
<dbReference type="EMBL" id="JBFRUW010000048">
    <property type="protein sequence ID" value="MFA0569245.1"/>
    <property type="molecule type" value="Genomic_DNA"/>
</dbReference>
<keyword evidence="2" id="KW-0547">Nucleotide-binding</keyword>
<dbReference type="Pfam" id="PF00271">
    <property type="entry name" value="Helicase_C"/>
    <property type="match status" value="1"/>
</dbReference>
<dbReference type="SMART" id="SM00487">
    <property type="entry name" value="DEXDc"/>
    <property type="match status" value="1"/>
</dbReference>
<evidence type="ECO:0000256" key="1">
    <source>
        <dbReference type="ARBA" id="ARBA00005446"/>
    </source>
</evidence>
<dbReference type="PANTHER" id="PTHR13710">
    <property type="entry name" value="DNA HELICASE RECQ FAMILY MEMBER"/>
    <property type="match status" value="1"/>
</dbReference>
<gene>
    <name evidence="10" type="primary">dpdF</name>
    <name evidence="10" type="ORF">AB4566_13300</name>
</gene>
<name>A0ABV4NCX3_9VIBR</name>
<evidence type="ECO:0000256" key="5">
    <source>
        <dbReference type="ARBA" id="ARBA00023235"/>
    </source>
</evidence>
<dbReference type="PROSITE" id="PS51194">
    <property type="entry name" value="HELICASE_CTER"/>
    <property type="match status" value="1"/>
</dbReference>
<comment type="catalytic activity">
    <reaction evidence="6">
        <text>Couples ATP hydrolysis with the unwinding of duplex DNA by translocating in the 3'-5' direction.</text>
        <dbReference type="EC" id="5.6.2.4"/>
    </reaction>
</comment>
<keyword evidence="5" id="KW-0413">Isomerase</keyword>